<dbReference type="Proteomes" id="UP000812287">
    <property type="component" value="Unassembled WGS sequence"/>
</dbReference>
<organism evidence="1 2">
    <name type="scientific">Guyanagaster necrorhizus</name>
    <dbReference type="NCBI Taxonomy" id="856835"/>
    <lineage>
        <taxon>Eukaryota</taxon>
        <taxon>Fungi</taxon>
        <taxon>Dikarya</taxon>
        <taxon>Basidiomycota</taxon>
        <taxon>Agaricomycotina</taxon>
        <taxon>Agaricomycetes</taxon>
        <taxon>Agaricomycetidae</taxon>
        <taxon>Agaricales</taxon>
        <taxon>Marasmiineae</taxon>
        <taxon>Physalacriaceae</taxon>
        <taxon>Guyanagaster</taxon>
    </lineage>
</organism>
<keyword evidence="2" id="KW-1185">Reference proteome</keyword>
<accession>A0A9P7VIU6</accession>
<name>A0A9P7VIU6_9AGAR</name>
<dbReference type="EMBL" id="MU250556">
    <property type="protein sequence ID" value="KAG7441886.1"/>
    <property type="molecule type" value="Genomic_DNA"/>
</dbReference>
<evidence type="ECO:0000313" key="1">
    <source>
        <dbReference type="EMBL" id="KAG7441886.1"/>
    </source>
</evidence>
<dbReference type="AlphaFoldDB" id="A0A9P7VIU6"/>
<dbReference type="GeneID" id="66109479"/>
<evidence type="ECO:0000313" key="2">
    <source>
        <dbReference type="Proteomes" id="UP000812287"/>
    </source>
</evidence>
<comment type="caution">
    <text evidence="1">The sequence shown here is derived from an EMBL/GenBank/DDBJ whole genome shotgun (WGS) entry which is preliminary data.</text>
</comment>
<sequence>MTFLHDDDFWGFQRSSDYLQQYIATSMYGRGLGYKNQRRRTTLAEMYLRHLFISSKTAIASASPAPLSCILHGSLSIMPRPLYSGNRLGY</sequence>
<proteinExistence type="predicted"/>
<dbReference type="RefSeq" id="XP_043035386.1">
    <property type="nucleotide sequence ID" value="XM_043187182.1"/>
</dbReference>
<gene>
    <name evidence="1" type="ORF">BT62DRAFT_936766</name>
</gene>
<protein>
    <submittedName>
        <fullName evidence="1">Uncharacterized protein</fullName>
    </submittedName>
</protein>
<reference evidence="1" key="1">
    <citation type="submission" date="2020-11" db="EMBL/GenBank/DDBJ databases">
        <title>Adaptations for nitrogen fixation in a non-lichenized fungal sporocarp promotes dispersal by wood-feeding termites.</title>
        <authorList>
            <consortium name="DOE Joint Genome Institute"/>
            <person name="Koch R.A."/>
            <person name="Yoon G."/>
            <person name="Arayal U."/>
            <person name="Lail K."/>
            <person name="Amirebrahimi M."/>
            <person name="Labutti K."/>
            <person name="Lipzen A."/>
            <person name="Riley R."/>
            <person name="Barry K."/>
            <person name="Henrissat B."/>
            <person name="Grigoriev I.V."/>
            <person name="Herr J.R."/>
            <person name="Aime M.C."/>
        </authorList>
    </citation>
    <scope>NUCLEOTIDE SEQUENCE</scope>
    <source>
        <strain evidence="1">MCA 3950</strain>
    </source>
</reference>